<dbReference type="Proteomes" id="UP001189429">
    <property type="component" value="Unassembled WGS sequence"/>
</dbReference>
<feature type="region of interest" description="Disordered" evidence="1">
    <location>
        <begin position="158"/>
        <end position="209"/>
    </location>
</feature>
<evidence type="ECO:0000256" key="1">
    <source>
        <dbReference type="SAM" id="MobiDB-lite"/>
    </source>
</evidence>
<accession>A0ABN9W244</accession>
<feature type="compositionally biased region" description="Low complexity" evidence="1">
    <location>
        <begin position="191"/>
        <end position="200"/>
    </location>
</feature>
<keyword evidence="3" id="KW-1185">Reference proteome</keyword>
<dbReference type="EMBL" id="CAUYUJ010018039">
    <property type="protein sequence ID" value="CAK0880099.1"/>
    <property type="molecule type" value="Genomic_DNA"/>
</dbReference>
<evidence type="ECO:0000313" key="3">
    <source>
        <dbReference type="Proteomes" id="UP001189429"/>
    </source>
</evidence>
<feature type="region of interest" description="Disordered" evidence="1">
    <location>
        <begin position="1"/>
        <end position="94"/>
    </location>
</feature>
<evidence type="ECO:0000313" key="2">
    <source>
        <dbReference type="EMBL" id="CAK0880099.1"/>
    </source>
</evidence>
<comment type="caution">
    <text evidence="2">The sequence shown here is derived from an EMBL/GenBank/DDBJ whole genome shotgun (WGS) entry which is preliminary data.</text>
</comment>
<sequence length="209" mass="21973">MAIHRPLDPVDPSTAGAARTASAAARFPSLASRSPPGSRGQAPLPLPERGGAAWHAESSAWPPPLGEPHAFSGALSQDSWRPRWSAKDPPARGGWAAALEDENRSLREEIGRMQSATVDSFHRRPMAAMAGGGFRGPCKVTRKCMCEELQARLAKAQALLSESRRRSSRDPPAVARELSDPPLPPDPPAAPGGAAAAAEATETRDAAVQ</sequence>
<reference evidence="2" key="1">
    <citation type="submission" date="2023-10" db="EMBL/GenBank/DDBJ databases">
        <authorList>
            <person name="Chen Y."/>
            <person name="Shah S."/>
            <person name="Dougan E. K."/>
            <person name="Thang M."/>
            <person name="Chan C."/>
        </authorList>
    </citation>
    <scope>NUCLEOTIDE SEQUENCE [LARGE SCALE GENOMIC DNA]</scope>
</reference>
<feature type="compositionally biased region" description="Low complexity" evidence="1">
    <location>
        <begin position="13"/>
        <end position="26"/>
    </location>
</feature>
<name>A0ABN9W244_9DINO</name>
<proteinExistence type="predicted"/>
<feature type="non-terminal residue" evidence="2">
    <location>
        <position position="209"/>
    </location>
</feature>
<organism evidence="2 3">
    <name type="scientific">Prorocentrum cordatum</name>
    <dbReference type="NCBI Taxonomy" id="2364126"/>
    <lineage>
        <taxon>Eukaryota</taxon>
        <taxon>Sar</taxon>
        <taxon>Alveolata</taxon>
        <taxon>Dinophyceae</taxon>
        <taxon>Prorocentrales</taxon>
        <taxon>Prorocentraceae</taxon>
        <taxon>Prorocentrum</taxon>
    </lineage>
</organism>
<gene>
    <name evidence="2" type="ORF">PCOR1329_LOCUS63340</name>
</gene>
<feature type="compositionally biased region" description="Pro residues" evidence="1">
    <location>
        <begin position="181"/>
        <end position="190"/>
    </location>
</feature>
<protein>
    <submittedName>
        <fullName evidence="2">Uncharacterized protein</fullName>
    </submittedName>
</protein>